<dbReference type="EMBL" id="ONZP01000034">
    <property type="protein sequence ID" value="SPJ71275.1"/>
    <property type="molecule type" value="Genomic_DNA"/>
</dbReference>
<feature type="region of interest" description="Disordered" evidence="1">
    <location>
        <begin position="1"/>
        <end position="33"/>
    </location>
</feature>
<feature type="region of interest" description="Disordered" evidence="1">
    <location>
        <begin position="72"/>
        <end position="158"/>
    </location>
</feature>
<keyword evidence="3" id="KW-1185">Reference proteome</keyword>
<gene>
    <name evidence="2" type="ORF">FTOL_01003</name>
</gene>
<feature type="compositionally biased region" description="Basic and acidic residues" evidence="1">
    <location>
        <begin position="1"/>
        <end position="15"/>
    </location>
</feature>
<name>A0AAE8LZE0_9HYPO</name>
<evidence type="ECO:0000256" key="1">
    <source>
        <dbReference type="SAM" id="MobiDB-lite"/>
    </source>
</evidence>
<accession>A0AAE8LZE0</accession>
<protein>
    <submittedName>
        <fullName evidence="2">Uncharacterized protein</fullName>
    </submittedName>
</protein>
<proteinExistence type="predicted"/>
<organism evidence="2 3">
    <name type="scientific">Fusarium torulosum</name>
    <dbReference type="NCBI Taxonomy" id="33205"/>
    <lineage>
        <taxon>Eukaryota</taxon>
        <taxon>Fungi</taxon>
        <taxon>Dikarya</taxon>
        <taxon>Ascomycota</taxon>
        <taxon>Pezizomycotina</taxon>
        <taxon>Sordariomycetes</taxon>
        <taxon>Hypocreomycetidae</taxon>
        <taxon>Hypocreales</taxon>
        <taxon>Nectriaceae</taxon>
        <taxon>Fusarium</taxon>
    </lineage>
</organism>
<feature type="compositionally biased region" description="Acidic residues" evidence="1">
    <location>
        <begin position="202"/>
        <end position="212"/>
    </location>
</feature>
<evidence type="ECO:0000313" key="2">
    <source>
        <dbReference type="EMBL" id="SPJ71275.1"/>
    </source>
</evidence>
<evidence type="ECO:0000313" key="3">
    <source>
        <dbReference type="Proteomes" id="UP001187734"/>
    </source>
</evidence>
<sequence>MERARERRRNMERDMSSQYHPAGNILPGPEAFPSFDVPRSPWPSFTLPVTSPHPLEGPEALVASLFSQRRNAFSLPPRRTAPRSYGIASHRSSRRSSRPSPGRLPRRCPYRSPSPASNRYVLSSDMPDIGRLNISEEVESSRRTSRRSNQRDTPPQVTGDRLAQAMDRFWQLDAARQSAPGAVPVDHMMAMAENFARMSLPESEEQESEDADSTAGENGSEPDELELRLRFALMDGIESMEKNLPKKD</sequence>
<dbReference type="Proteomes" id="UP001187734">
    <property type="component" value="Unassembled WGS sequence"/>
</dbReference>
<reference evidence="2" key="1">
    <citation type="submission" date="2018-03" db="EMBL/GenBank/DDBJ databases">
        <authorList>
            <person name="Guldener U."/>
        </authorList>
    </citation>
    <scope>NUCLEOTIDE SEQUENCE</scope>
</reference>
<dbReference type="AlphaFoldDB" id="A0AAE8LZE0"/>
<comment type="caution">
    <text evidence="2">The sequence shown here is derived from an EMBL/GenBank/DDBJ whole genome shotgun (WGS) entry which is preliminary data.</text>
</comment>
<feature type="region of interest" description="Disordered" evidence="1">
    <location>
        <begin position="199"/>
        <end position="227"/>
    </location>
</feature>